<reference evidence="1 2" key="1">
    <citation type="submission" date="2018-11" db="EMBL/GenBank/DDBJ databases">
        <authorList>
            <consortium name="Pathogen Informatics"/>
        </authorList>
    </citation>
    <scope>NUCLEOTIDE SEQUENCE [LARGE SCALE GENOMIC DNA]</scope>
</reference>
<dbReference type="Proteomes" id="UP000274504">
    <property type="component" value="Unassembled WGS sequence"/>
</dbReference>
<dbReference type="EMBL" id="UYSG01004336">
    <property type="protein sequence ID" value="VDL58464.1"/>
    <property type="molecule type" value="Genomic_DNA"/>
</dbReference>
<gene>
    <name evidence="1" type="ORF">HDID_LOCUS6146</name>
</gene>
<organism evidence="1 2">
    <name type="scientific">Hymenolepis diminuta</name>
    <name type="common">Rat tapeworm</name>
    <dbReference type="NCBI Taxonomy" id="6216"/>
    <lineage>
        <taxon>Eukaryota</taxon>
        <taxon>Metazoa</taxon>
        <taxon>Spiralia</taxon>
        <taxon>Lophotrochozoa</taxon>
        <taxon>Platyhelminthes</taxon>
        <taxon>Cestoda</taxon>
        <taxon>Eucestoda</taxon>
        <taxon>Cyclophyllidea</taxon>
        <taxon>Hymenolepididae</taxon>
        <taxon>Hymenolepis</taxon>
    </lineage>
</organism>
<accession>A0A3P7BEK8</accession>
<protein>
    <submittedName>
        <fullName evidence="1">Uncharacterized protein</fullName>
    </submittedName>
</protein>
<evidence type="ECO:0000313" key="2">
    <source>
        <dbReference type="Proteomes" id="UP000274504"/>
    </source>
</evidence>
<proteinExistence type="predicted"/>
<evidence type="ECO:0000313" key="1">
    <source>
        <dbReference type="EMBL" id="VDL58464.1"/>
    </source>
</evidence>
<name>A0A3P7BEK8_HYMDI</name>
<sequence length="149" mass="16255">MDSWDQYKAYVWLFNQLGTGIRQSCRPLTSTFIDSRGDVVSAVGLAGAFRDLFTSQAERERVTRGGICSAFSLLEMAHTHHHLLPRRRSNNSMVLTPTTPKKSATAAPAFAASVPTSPKHEITVNISSKVSYGTSEIATMVILSCIPLI</sequence>
<dbReference type="AlphaFoldDB" id="A0A3P7BEK8"/>
<dbReference type="OrthoDB" id="6282239at2759"/>